<dbReference type="AlphaFoldDB" id="A0A840ILE9"/>
<dbReference type="PROSITE" id="PS51318">
    <property type="entry name" value="TAT"/>
    <property type="match status" value="1"/>
</dbReference>
<evidence type="ECO:0000256" key="1">
    <source>
        <dbReference type="ARBA" id="ARBA00008779"/>
    </source>
</evidence>
<dbReference type="InterPro" id="IPR000917">
    <property type="entry name" value="Sulfatase_N"/>
</dbReference>
<organism evidence="4 5">
    <name type="scientific">Conexibacter arvalis</name>
    <dbReference type="NCBI Taxonomy" id="912552"/>
    <lineage>
        <taxon>Bacteria</taxon>
        <taxon>Bacillati</taxon>
        <taxon>Actinomycetota</taxon>
        <taxon>Thermoleophilia</taxon>
        <taxon>Solirubrobacterales</taxon>
        <taxon>Conexibacteraceae</taxon>
        <taxon>Conexibacter</taxon>
    </lineage>
</organism>
<evidence type="ECO:0000256" key="2">
    <source>
        <dbReference type="ARBA" id="ARBA00022801"/>
    </source>
</evidence>
<protein>
    <submittedName>
        <fullName evidence="4">Arylsulfatase A-like enzyme</fullName>
    </submittedName>
</protein>
<dbReference type="RefSeq" id="WP_183345846.1">
    <property type="nucleotide sequence ID" value="NZ_JACHNU010000011.1"/>
</dbReference>
<dbReference type="Pfam" id="PF00884">
    <property type="entry name" value="Sulfatase"/>
    <property type="match status" value="1"/>
</dbReference>
<dbReference type="Proteomes" id="UP000585272">
    <property type="component" value="Unassembled WGS sequence"/>
</dbReference>
<reference evidence="4 5" key="1">
    <citation type="submission" date="2020-08" db="EMBL/GenBank/DDBJ databases">
        <title>Genomic Encyclopedia of Archaeal and Bacterial Type Strains, Phase II (KMG-II): from individual species to whole genera.</title>
        <authorList>
            <person name="Goeker M."/>
        </authorList>
    </citation>
    <scope>NUCLEOTIDE SEQUENCE [LARGE SCALE GENOMIC DNA]</scope>
    <source>
        <strain evidence="4 5">DSM 23288</strain>
    </source>
</reference>
<keyword evidence="2" id="KW-0378">Hydrolase</keyword>
<dbReference type="InterPro" id="IPR017850">
    <property type="entry name" value="Alkaline_phosphatase_core_sf"/>
</dbReference>
<sequence length="505" mass="56060">MAHAIDRRTLLRAGAGAAGAAVLTARSVPQALAAGRAARPNVLLLVIDSLRADHLGCHGADVATPNIDALARESVRLRHAHSEALPTGPARRSILTGRRIFPFHGWAPPKGLNQGPGWLPIGAREQTLFSALRRAGYWTGYVSDNPFLAFNTTFAGFRGSFDRFQRVGGQIGSLRPVSSVSRRELERWLPDWMQQPKYRTSIRRYLADNGRGRDERQTAAARVCLQGIDVLEQAARQRKPFALGIDCFDPHEPWVPPPRYLNRYLDRAHRGPVPADLRYGRADYLDAAGLAAMRAVYCAMVTLVDHWIGNVLQRLVELRLADETAVVLVSDHGLLLGEHGLTGKLATELHPEMTHVPLLVRAPDGRGGGRASDFFGSTHDIAPTLLSLAGVRRPRGMDGFDLSPLLRGRSPGRRLVAFGGYANSYYVRDRSWCLLGRNDGSRRRLFDLRADPGETRDVAAAHPEVVTRMHRRVVQATGGRPLPFYGDYLKRKRQIRERAQQRRAR</sequence>
<feature type="domain" description="Sulfatase N-terminal" evidence="3">
    <location>
        <begin position="40"/>
        <end position="391"/>
    </location>
</feature>
<comment type="caution">
    <text evidence="4">The sequence shown here is derived from an EMBL/GenBank/DDBJ whole genome shotgun (WGS) entry which is preliminary data.</text>
</comment>
<evidence type="ECO:0000313" key="5">
    <source>
        <dbReference type="Proteomes" id="UP000585272"/>
    </source>
</evidence>
<evidence type="ECO:0000259" key="3">
    <source>
        <dbReference type="Pfam" id="PF00884"/>
    </source>
</evidence>
<dbReference type="EMBL" id="JACHNU010000011">
    <property type="protein sequence ID" value="MBB4665165.1"/>
    <property type="molecule type" value="Genomic_DNA"/>
</dbReference>
<proteinExistence type="inferred from homology"/>
<accession>A0A840ILE9</accession>
<dbReference type="SUPFAM" id="SSF53649">
    <property type="entry name" value="Alkaline phosphatase-like"/>
    <property type="match status" value="1"/>
</dbReference>
<gene>
    <name evidence="4" type="ORF">BDZ31_004786</name>
</gene>
<dbReference type="InterPro" id="IPR006311">
    <property type="entry name" value="TAT_signal"/>
</dbReference>
<dbReference type="Gene3D" id="3.40.720.10">
    <property type="entry name" value="Alkaline Phosphatase, subunit A"/>
    <property type="match status" value="1"/>
</dbReference>
<name>A0A840ILE9_9ACTN</name>
<dbReference type="PANTHER" id="PTHR42693">
    <property type="entry name" value="ARYLSULFATASE FAMILY MEMBER"/>
    <property type="match status" value="1"/>
</dbReference>
<comment type="similarity">
    <text evidence="1">Belongs to the sulfatase family.</text>
</comment>
<dbReference type="InterPro" id="IPR050738">
    <property type="entry name" value="Sulfatase"/>
</dbReference>
<evidence type="ECO:0000313" key="4">
    <source>
        <dbReference type="EMBL" id="MBB4665165.1"/>
    </source>
</evidence>
<dbReference type="PANTHER" id="PTHR42693:SF53">
    <property type="entry name" value="ENDO-4-O-SULFATASE"/>
    <property type="match status" value="1"/>
</dbReference>
<keyword evidence="5" id="KW-1185">Reference proteome</keyword>
<dbReference type="GO" id="GO:0004065">
    <property type="term" value="F:arylsulfatase activity"/>
    <property type="evidence" value="ECO:0007669"/>
    <property type="project" value="TreeGrafter"/>
</dbReference>
<dbReference type="CDD" id="cd16148">
    <property type="entry name" value="sulfatase_like"/>
    <property type="match status" value="1"/>
</dbReference>